<dbReference type="GO" id="GO:0032259">
    <property type="term" value="P:methylation"/>
    <property type="evidence" value="ECO:0007669"/>
    <property type="project" value="UniProtKB-KW"/>
</dbReference>
<reference evidence="3 5" key="1">
    <citation type="submission" date="2018-03" db="EMBL/GenBank/DDBJ databases">
        <title>Genomic Encyclopedia of Archaeal and Bacterial Type Strains, Phase II (KMG-II): from individual species to whole genera.</title>
        <authorList>
            <person name="Goeker M."/>
        </authorList>
    </citation>
    <scope>NUCLEOTIDE SEQUENCE [LARGE SCALE GENOMIC DNA]</scope>
    <source>
        <strain evidence="3 5">DSM 21548</strain>
    </source>
</reference>
<evidence type="ECO:0000259" key="2">
    <source>
        <dbReference type="Pfam" id="PF01478"/>
    </source>
</evidence>
<gene>
    <name evidence="3" type="ORF">CLV49_3631</name>
    <name evidence="4" type="ORF">ELQ93_01115</name>
</gene>
<dbReference type="OrthoDB" id="2087435at2"/>
<evidence type="ECO:0000313" key="4">
    <source>
        <dbReference type="EMBL" id="RUQ85668.1"/>
    </source>
</evidence>
<keyword evidence="3" id="KW-0489">Methyltransferase</keyword>
<dbReference type="InterPro" id="IPR000045">
    <property type="entry name" value="Prepilin_IV_endopep_pep"/>
</dbReference>
<keyword evidence="1" id="KW-0472">Membrane</keyword>
<dbReference type="GO" id="GO:0008168">
    <property type="term" value="F:methyltransferase activity"/>
    <property type="evidence" value="ECO:0007669"/>
    <property type="project" value="UniProtKB-KW"/>
</dbReference>
<comment type="caution">
    <text evidence="3">The sequence shown here is derived from an EMBL/GenBank/DDBJ whole genome shotgun (WGS) entry which is preliminary data.</text>
</comment>
<feature type="transmembrane region" description="Helical" evidence="1">
    <location>
        <begin position="186"/>
        <end position="203"/>
    </location>
</feature>
<dbReference type="RefSeq" id="WP_106564776.1">
    <property type="nucleotide sequence ID" value="NZ_PYAU01000001.1"/>
</dbReference>
<proteinExistence type="predicted"/>
<keyword evidence="6" id="KW-1185">Reference proteome</keyword>
<feature type="transmembrane region" description="Helical" evidence="1">
    <location>
        <begin position="117"/>
        <end position="138"/>
    </location>
</feature>
<dbReference type="Proteomes" id="UP000241203">
    <property type="component" value="Unassembled WGS sequence"/>
</dbReference>
<feature type="transmembrane region" description="Helical" evidence="1">
    <location>
        <begin position="84"/>
        <end position="105"/>
    </location>
</feature>
<dbReference type="AlphaFoldDB" id="A0A2P8H178"/>
<feature type="transmembrane region" description="Helical" evidence="1">
    <location>
        <begin position="158"/>
        <end position="179"/>
    </location>
</feature>
<feature type="domain" description="Prepilin type IV endopeptidase peptidase" evidence="2">
    <location>
        <begin position="79"/>
        <end position="173"/>
    </location>
</feature>
<dbReference type="GO" id="GO:0016020">
    <property type="term" value="C:membrane"/>
    <property type="evidence" value="ECO:0007669"/>
    <property type="project" value="InterPro"/>
</dbReference>
<dbReference type="EMBL" id="PYAU01000001">
    <property type="protein sequence ID" value="PSL39976.1"/>
    <property type="molecule type" value="Genomic_DNA"/>
</dbReference>
<dbReference type="Proteomes" id="UP000268291">
    <property type="component" value="Unassembled WGS sequence"/>
</dbReference>
<keyword evidence="1" id="KW-0812">Transmembrane</keyword>
<organism evidence="3 5">
    <name type="scientific">Labedella gwakjiensis</name>
    <dbReference type="NCBI Taxonomy" id="390269"/>
    <lineage>
        <taxon>Bacteria</taxon>
        <taxon>Bacillati</taxon>
        <taxon>Actinomycetota</taxon>
        <taxon>Actinomycetes</taxon>
        <taxon>Micrococcales</taxon>
        <taxon>Microbacteriaceae</taxon>
        <taxon>Labedella</taxon>
    </lineage>
</organism>
<dbReference type="EMBL" id="RZGY01000001">
    <property type="protein sequence ID" value="RUQ85668.1"/>
    <property type="molecule type" value="Genomic_DNA"/>
</dbReference>
<dbReference type="GO" id="GO:0004190">
    <property type="term" value="F:aspartic-type endopeptidase activity"/>
    <property type="evidence" value="ECO:0007669"/>
    <property type="project" value="InterPro"/>
</dbReference>
<protein>
    <submittedName>
        <fullName evidence="3 4">Prepilin peptidase</fullName>
    </submittedName>
</protein>
<accession>A0A2P8H178</accession>
<keyword evidence="3" id="KW-0808">Transferase</keyword>
<evidence type="ECO:0000313" key="6">
    <source>
        <dbReference type="Proteomes" id="UP000268291"/>
    </source>
</evidence>
<name>A0A2P8H178_9MICO</name>
<reference evidence="4 6" key="2">
    <citation type="submission" date="2018-12" db="EMBL/GenBank/DDBJ databases">
        <authorList>
            <person name="hu s."/>
            <person name="Xu Y."/>
            <person name="Xu B."/>
            <person name="Li F."/>
        </authorList>
    </citation>
    <scope>NUCLEOTIDE SEQUENCE [LARGE SCALE GENOMIC DNA]</scope>
    <source>
        <strain evidence="4 6">KSW2-17</strain>
    </source>
</reference>
<keyword evidence="1" id="KW-1133">Transmembrane helix</keyword>
<dbReference type="Pfam" id="PF01478">
    <property type="entry name" value="Peptidase_A24"/>
    <property type="match status" value="1"/>
</dbReference>
<feature type="transmembrane region" description="Helical" evidence="1">
    <location>
        <begin position="43"/>
        <end position="64"/>
    </location>
</feature>
<sequence length="204" mass="21251">MPVAEPTFDPALEPTAATVGRRPSSSHPWWFGWRMWRWERSDLIIGTALAVLLILVTGIGPAIVPGVPLALATPVLWRVDVTELRLPNALVLPIGALTLASLVALGLADGAVPVAPLASMTATFVFFLILSIGGGMGMGDVKLAVVLAGVLALVRIDAVLAAAIIAFVSGGVAALVVHVRSRQRSIPFGPFLLIGFWAAIVLVA</sequence>
<evidence type="ECO:0000313" key="3">
    <source>
        <dbReference type="EMBL" id="PSL39976.1"/>
    </source>
</evidence>
<evidence type="ECO:0000256" key="1">
    <source>
        <dbReference type="SAM" id="Phobius"/>
    </source>
</evidence>
<evidence type="ECO:0000313" key="5">
    <source>
        <dbReference type="Proteomes" id="UP000241203"/>
    </source>
</evidence>